<name>Q6EPD8_ORYSJ</name>
<evidence type="ECO:0000313" key="2">
    <source>
        <dbReference type="Proteomes" id="UP000000763"/>
    </source>
</evidence>
<dbReference type="Proteomes" id="UP000000763">
    <property type="component" value="Chromosome 9"/>
</dbReference>
<evidence type="ECO:0000313" key="1">
    <source>
        <dbReference type="EMBL" id="BAD29482.1"/>
    </source>
</evidence>
<accession>Q6EPD8</accession>
<protein>
    <submittedName>
        <fullName evidence="1">Uncharacterized protein</fullName>
    </submittedName>
</protein>
<reference evidence="2" key="1">
    <citation type="journal article" date="2005" name="Nature">
        <title>The map-based sequence of the rice genome.</title>
        <authorList>
            <consortium name="International rice genome sequencing project (IRGSP)"/>
            <person name="Matsumoto T."/>
            <person name="Wu J."/>
            <person name="Kanamori H."/>
            <person name="Katayose Y."/>
            <person name="Fujisawa M."/>
            <person name="Namiki N."/>
            <person name="Mizuno H."/>
            <person name="Yamamoto K."/>
            <person name="Antonio B.A."/>
            <person name="Baba T."/>
            <person name="Sakata K."/>
            <person name="Nagamura Y."/>
            <person name="Aoki H."/>
            <person name="Arikawa K."/>
            <person name="Arita K."/>
            <person name="Bito T."/>
            <person name="Chiden Y."/>
            <person name="Fujitsuka N."/>
            <person name="Fukunaka R."/>
            <person name="Hamada M."/>
            <person name="Harada C."/>
            <person name="Hayashi A."/>
            <person name="Hijishita S."/>
            <person name="Honda M."/>
            <person name="Hosokawa S."/>
            <person name="Ichikawa Y."/>
            <person name="Idonuma A."/>
            <person name="Iijima M."/>
            <person name="Ikeda M."/>
            <person name="Ikeno M."/>
            <person name="Ito K."/>
            <person name="Ito S."/>
            <person name="Ito T."/>
            <person name="Ito Y."/>
            <person name="Ito Y."/>
            <person name="Iwabuchi A."/>
            <person name="Kamiya K."/>
            <person name="Karasawa W."/>
            <person name="Kurita K."/>
            <person name="Katagiri S."/>
            <person name="Kikuta A."/>
            <person name="Kobayashi H."/>
            <person name="Kobayashi N."/>
            <person name="Machita K."/>
            <person name="Maehara T."/>
            <person name="Masukawa M."/>
            <person name="Mizubayashi T."/>
            <person name="Mukai Y."/>
            <person name="Nagasaki H."/>
            <person name="Nagata Y."/>
            <person name="Naito S."/>
            <person name="Nakashima M."/>
            <person name="Nakama Y."/>
            <person name="Nakamichi Y."/>
            <person name="Nakamura M."/>
            <person name="Meguro A."/>
            <person name="Negishi M."/>
            <person name="Ohta I."/>
            <person name="Ohta T."/>
            <person name="Okamoto M."/>
            <person name="Ono N."/>
            <person name="Saji S."/>
            <person name="Sakaguchi M."/>
            <person name="Sakai K."/>
            <person name="Shibata M."/>
            <person name="Shimokawa T."/>
            <person name="Song J."/>
            <person name="Takazaki Y."/>
            <person name="Terasawa K."/>
            <person name="Tsugane M."/>
            <person name="Tsuji K."/>
            <person name="Ueda S."/>
            <person name="Waki K."/>
            <person name="Yamagata H."/>
            <person name="Yamamoto M."/>
            <person name="Yamamoto S."/>
            <person name="Yamane H."/>
            <person name="Yoshiki S."/>
            <person name="Yoshihara R."/>
            <person name="Yukawa K."/>
            <person name="Zhong H."/>
            <person name="Yano M."/>
            <person name="Yuan Q."/>
            <person name="Ouyang S."/>
            <person name="Liu J."/>
            <person name="Jones K.M."/>
            <person name="Gansberger K."/>
            <person name="Moffat K."/>
            <person name="Hill J."/>
            <person name="Bera J."/>
            <person name="Fadrosh D."/>
            <person name="Jin S."/>
            <person name="Johri S."/>
            <person name="Kim M."/>
            <person name="Overton L."/>
            <person name="Reardon M."/>
            <person name="Tsitrin T."/>
            <person name="Vuong H."/>
            <person name="Weaver B."/>
            <person name="Ciecko A."/>
            <person name="Tallon L."/>
            <person name="Jackson J."/>
            <person name="Pai G."/>
            <person name="Aken S.V."/>
            <person name="Utterback T."/>
            <person name="Reidmuller S."/>
            <person name="Feldblyum T."/>
            <person name="Hsiao J."/>
            <person name="Zismann V."/>
            <person name="Iobst S."/>
            <person name="de Vazeille A.R."/>
            <person name="Buell C.R."/>
            <person name="Ying K."/>
            <person name="Li Y."/>
            <person name="Lu T."/>
            <person name="Huang Y."/>
            <person name="Zhao Q."/>
            <person name="Feng Q."/>
            <person name="Zhang L."/>
            <person name="Zhu J."/>
            <person name="Weng Q."/>
            <person name="Mu J."/>
            <person name="Lu Y."/>
            <person name="Fan D."/>
            <person name="Liu Y."/>
            <person name="Guan J."/>
            <person name="Zhang Y."/>
            <person name="Yu S."/>
            <person name="Liu X."/>
            <person name="Zhang Y."/>
            <person name="Hong G."/>
            <person name="Han B."/>
            <person name="Choisne N."/>
            <person name="Demange N."/>
            <person name="Orjeda G."/>
            <person name="Samain S."/>
            <person name="Cattolico L."/>
            <person name="Pelletier E."/>
            <person name="Couloux A."/>
            <person name="Segurens B."/>
            <person name="Wincker P."/>
            <person name="D'Hont A."/>
            <person name="Scarpelli C."/>
            <person name="Weissenbach J."/>
            <person name="Salanoubat M."/>
            <person name="Quetier F."/>
            <person name="Yu Y."/>
            <person name="Kim H.R."/>
            <person name="Rambo T."/>
            <person name="Currie J."/>
            <person name="Collura K."/>
            <person name="Luo M."/>
            <person name="Yang T."/>
            <person name="Ammiraju J.S.S."/>
            <person name="Engler F."/>
            <person name="Soderlund C."/>
            <person name="Wing R.A."/>
            <person name="Palmer L.E."/>
            <person name="de la Bastide M."/>
            <person name="Spiegel L."/>
            <person name="Nascimento L."/>
            <person name="Zutavern T."/>
            <person name="O'Shaughnessy A."/>
            <person name="Dike S."/>
            <person name="Dedhia N."/>
            <person name="Preston R."/>
            <person name="Balija V."/>
            <person name="McCombie W.R."/>
            <person name="Chow T."/>
            <person name="Chen H."/>
            <person name="Chung M."/>
            <person name="Chen C."/>
            <person name="Shaw J."/>
            <person name="Wu H."/>
            <person name="Hsiao K."/>
            <person name="Chao Y."/>
            <person name="Chu M."/>
            <person name="Cheng C."/>
            <person name="Hour A."/>
            <person name="Lee P."/>
            <person name="Lin S."/>
            <person name="Lin Y."/>
            <person name="Liou J."/>
            <person name="Liu S."/>
            <person name="Hsing Y."/>
            <person name="Raghuvanshi S."/>
            <person name="Mohanty A."/>
            <person name="Bharti A.K."/>
            <person name="Gaur A."/>
            <person name="Gupta V."/>
            <person name="Kumar D."/>
            <person name="Ravi V."/>
            <person name="Vij S."/>
            <person name="Kapur A."/>
            <person name="Khurana P."/>
            <person name="Khurana P."/>
            <person name="Khurana J.P."/>
            <person name="Tyagi A.K."/>
            <person name="Gaikwad K."/>
            <person name="Singh A."/>
            <person name="Dalal V."/>
            <person name="Srivastava S."/>
            <person name="Dixit A."/>
            <person name="Pal A.K."/>
            <person name="Ghazi I.A."/>
            <person name="Yadav M."/>
            <person name="Pandit A."/>
            <person name="Bhargava A."/>
            <person name="Sureshbabu K."/>
            <person name="Batra K."/>
            <person name="Sharma T.R."/>
            <person name="Mohapatra T."/>
            <person name="Singh N.K."/>
            <person name="Messing J."/>
            <person name="Nelson A.B."/>
            <person name="Fuks G."/>
            <person name="Kavchok S."/>
            <person name="Keizer G."/>
            <person name="Linton E."/>
            <person name="Llaca V."/>
            <person name="Song R."/>
            <person name="Tanyolac B."/>
            <person name="Young S."/>
            <person name="Ho-Il K."/>
            <person name="Hahn J.H."/>
            <person name="Sangsakoo G."/>
            <person name="Vanavichit A."/>
            <person name="de Mattos Luiz.A.T."/>
            <person name="Zimmer P.D."/>
            <person name="Malone G."/>
            <person name="Dellagostin O."/>
            <person name="de Oliveira A.C."/>
            <person name="Bevan M."/>
            <person name="Bancroft I."/>
            <person name="Minx P."/>
            <person name="Cordum H."/>
            <person name="Wilson R."/>
            <person name="Cheng Z."/>
            <person name="Jin W."/>
            <person name="Jiang J."/>
            <person name="Leong S.A."/>
            <person name="Iwama H."/>
            <person name="Gojobori T."/>
            <person name="Itoh T."/>
            <person name="Niimura Y."/>
            <person name="Fujii Y."/>
            <person name="Habara T."/>
            <person name="Sakai H."/>
            <person name="Sato Y."/>
            <person name="Wilson G."/>
            <person name="Kumar K."/>
            <person name="McCouch S."/>
            <person name="Juretic N."/>
            <person name="Hoen D."/>
            <person name="Wright S."/>
            <person name="Bruskiewich R."/>
            <person name="Bureau T."/>
            <person name="Miyao A."/>
            <person name="Hirochika H."/>
            <person name="Nishikawa T."/>
            <person name="Kadowaki K."/>
            <person name="Sugiura M."/>
            <person name="Burr B."/>
            <person name="Sasaki T."/>
        </authorList>
    </citation>
    <scope>NUCLEOTIDE SEQUENCE [LARGE SCALE GENOMIC DNA]</scope>
    <source>
        <strain evidence="2">cv. Nipponbare</strain>
    </source>
</reference>
<organism evidence="1 2">
    <name type="scientific">Oryza sativa subsp. japonica</name>
    <name type="common">Rice</name>
    <dbReference type="NCBI Taxonomy" id="39947"/>
    <lineage>
        <taxon>Eukaryota</taxon>
        <taxon>Viridiplantae</taxon>
        <taxon>Streptophyta</taxon>
        <taxon>Embryophyta</taxon>
        <taxon>Tracheophyta</taxon>
        <taxon>Spermatophyta</taxon>
        <taxon>Magnoliopsida</taxon>
        <taxon>Liliopsida</taxon>
        <taxon>Poales</taxon>
        <taxon>Poaceae</taxon>
        <taxon>BOP clade</taxon>
        <taxon>Oryzoideae</taxon>
        <taxon>Oryzeae</taxon>
        <taxon>Oryzinae</taxon>
        <taxon>Oryza</taxon>
        <taxon>Oryza sativa</taxon>
    </lineage>
</organism>
<reference evidence="2" key="2">
    <citation type="journal article" date="2008" name="Nucleic Acids Res.">
        <title>The rice annotation project database (RAP-DB): 2008 update.</title>
        <authorList>
            <consortium name="The rice annotation project (RAP)"/>
        </authorList>
    </citation>
    <scope>GENOME REANNOTATION</scope>
    <source>
        <strain evidence="2">cv. Nipponbare</strain>
    </source>
</reference>
<dbReference type="AlphaFoldDB" id="Q6EPD8"/>
<dbReference type="EMBL" id="AP005907">
    <property type="protein sequence ID" value="BAD29482.1"/>
    <property type="molecule type" value="Genomic_DNA"/>
</dbReference>
<sequence>MEIDVAILLIRPVVHVSLLKVAIKPDTVASPELPLQTAEIKLDAKPEAILHRNLTKRDN</sequence>
<gene>
    <name evidence="1" type="primary">B1151D08.18</name>
</gene>
<proteinExistence type="predicted"/>